<reference evidence="1" key="2">
    <citation type="submission" date="2021-09" db="EMBL/GenBank/DDBJ databases">
        <authorList>
            <person name="Jia N."/>
            <person name="Wang J."/>
            <person name="Shi W."/>
            <person name="Du L."/>
            <person name="Sun Y."/>
            <person name="Zhan W."/>
            <person name="Jiang J."/>
            <person name="Wang Q."/>
            <person name="Zhang B."/>
            <person name="Ji P."/>
            <person name="Sakyi L.B."/>
            <person name="Cui X."/>
            <person name="Yuan T."/>
            <person name="Jiang B."/>
            <person name="Yang W."/>
            <person name="Lam T.T.-Y."/>
            <person name="Chang Q."/>
            <person name="Ding S."/>
            <person name="Wang X."/>
            <person name="Zhu J."/>
            <person name="Ruan X."/>
            <person name="Zhao L."/>
            <person name="Wei J."/>
            <person name="Que T."/>
            <person name="Du C."/>
            <person name="Cheng J."/>
            <person name="Dai P."/>
            <person name="Han X."/>
            <person name="Huang E."/>
            <person name="Gao Y."/>
            <person name="Liu J."/>
            <person name="Shao H."/>
            <person name="Ye R."/>
            <person name="Li L."/>
            <person name="Wei W."/>
            <person name="Wang X."/>
            <person name="Wang C."/>
            <person name="Huo Q."/>
            <person name="Li W."/>
            <person name="Guo W."/>
            <person name="Chen H."/>
            <person name="Chen S."/>
            <person name="Zhou L."/>
            <person name="Zhou L."/>
            <person name="Ni X."/>
            <person name="Tian J."/>
            <person name="Zhou Y."/>
            <person name="Sheng Y."/>
            <person name="Liu T."/>
            <person name="Pan Y."/>
            <person name="Xia L."/>
            <person name="Li J."/>
            <person name="Zhao F."/>
            <person name="Cao W."/>
        </authorList>
    </citation>
    <scope>NUCLEOTIDE SEQUENCE</scope>
    <source>
        <strain evidence="1">Rsan-2018</strain>
        <tissue evidence="1">Larvae</tissue>
    </source>
</reference>
<protein>
    <submittedName>
        <fullName evidence="1">Uncharacterized protein</fullName>
    </submittedName>
</protein>
<comment type="caution">
    <text evidence="1">The sequence shown here is derived from an EMBL/GenBank/DDBJ whole genome shotgun (WGS) entry which is preliminary data.</text>
</comment>
<organism evidence="1 2">
    <name type="scientific">Rhipicephalus sanguineus</name>
    <name type="common">Brown dog tick</name>
    <name type="synonym">Ixodes sanguineus</name>
    <dbReference type="NCBI Taxonomy" id="34632"/>
    <lineage>
        <taxon>Eukaryota</taxon>
        <taxon>Metazoa</taxon>
        <taxon>Ecdysozoa</taxon>
        <taxon>Arthropoda</taxon>
        <taxon>Chelicerata</taxon>
        <taxon>Arachnida</taxon>
        <taxon>Acari</taxon>
        <taxon>Parasitiformes</taxon>
        <taxon>Ixodida</taxon>
        <taxon>Ixodoidea</taxon>
        <taxon>Ixodidae</taxon>
        <taxon>Rhipicephalinae</taxon>
        <taxon>Rhipicephalus</taxon>
        <taxon>Rhipicephalus</taxon>
    </lineage>
</organism>
<dbReference type="AlphaFoldDB" id="A0A9D4Q464"/>
<dbReference type="EMBL" id="JABSTV010001248">
    <property type="protein sequence ID" value="KAH7967638.1"/>
    <property type="molecule type" value="Genomic_DNA"/>
</dbReference>
<evidence type="ECO:0000313" key="2">
    <source>
        <dbReference type="Proteomes" id="UP000821837"/>
    </source>
</evidence>
<keyword evidence="2" id="KW-1185">Reference proteome</keyword>
<sequence length="125" mass="12841">MLQYATDAAKGGVNVRYKVLAEEYMHVSEGPDDDGIATYADDLLALTGNATGQSSKTGVECELVGRLYPGSEGVHLAGAGLHVDLATILPAWLLLRPRLGVVVVLGLETAPPMTASTGSGSESSG</sequence>
<gene>
    <name evidence="1" type="ORF">HPB52_001515</name>
</gene>
<evidence type="ECO:0000313" key="1">
    <source>
        <dbReference type="EMBL" id="KAH7967638.1"/>
    </source>
</evidence>
<name>A0A9D4Q464_RHISA</name>
<dbReference type="Proteomes" id="UP000821837">
    <property type="component" value="Unassembled WGS sequence"/>
</dbReference>
<accession>A0A9D4Q464</accession>
<reference evidence="1" key="1">
    <citation type="journal article" date="2020" name="Cell">
        <title>Large-Scale Comparative Analyses of Tick Genomes Elucidate Their Genetic Diversity and Vector Capacities.</title>
        <authorList>
            <consortium name="Tick Genome and Microbiome Consortium (TIGMIC)"/>
            <person name="Jia N."/>
            <person name="Wang J."/>
            <person name="Shi W."/>
            <person name="Du L."/>
            <person name="Sun Y."/>
            <person name="Zhan W."/>
            <person name="Jiang J.F."/>
            <person name="Wang Q."/>
            <person name="Zhang B."/>
            <person name="Ji P."/>
            <person name="Bell-Sakyi L."/>
            <person name="Cui X.M."/>
            <person name="Yuan T.T."/>
            <person name="Jiang B.G."/>
            <person name="Yang W.F."/>
            <person name="Lam T.T."/>
            <person name="Chang Q.C."/>
            <person name="Ding S.J."/>
            <person name="Wang X.J."/>
            <person name="Zhu J.G."/>
            <person name="Ruan X.D."/>
            <person name="Zhao L."/>
            <person name="Wei J.T."/>
            <person name="Ye R.Z."/>
            <person name="Que T.C."/>
            <person name="Du C.H."/>
            <person name="Zhou Y.H."/>
            <person name="Cheng J.X."/>
            <person name="Dai P.F."/>
            <person name="Guo W.B."/>
            <person name="Han X.H."/>
            <person name="Huang E.J."/>
            <person name="Li L.F."/>
            <person name="Wei W."/>
            <person name="Gao Y.C."/>
            <person name="Liu J.Z."/>
            <person name="Shao H.Z."/>
            <person name="Wang X."/>
            <person name="Wang C.C."/>
            <person name="Yang T.C."/>
            <person name="Huo Q.B."/>
            <person name="Li W."/>
            <person name="Chen H.Y."/>
            <person name="Chen S.E."/>
            <person name="Zhou L.G."/>
            <person name="Ni X.B."/>
            <person name="Tian J.H."/>
            <person name="Sheng Y."/>
            <person name="Liu T."/>
            <person name="Pan Y.S."/>
            <person name="Xia L.Y."/>
            <person name="Li J."/>
            <person name="Zhao F."/>
            <person name="Cao W.C."/>
        </authorList>
    </citation>
    <scope>NUCLEOTIDE SEQUENCE</scope>
    <source>
        <strain evidence="1">Rsan-2018</strain>
    </source>
</reference>
<proteinExistence type="predicted"/>